<protein>
    <recommendedName>
        <fullName evidence="3">ATP-binding protein</fullName>
    </recommendedName>
</protein>
<evidence type="ECO:0008006" key="3">
    <source>
        <dbReference type="Google" id="ProtNLM"/>
    </source>
</evidence>
<evidence type="ECO:0000313" key="2">
    <source>
        <dbReference type="Proteomes" id="UP000091897"/>
    </source>
</evidence>
<accession>A0ABM6CYD3</accession>
<name>A0ABM6CYD3_9BORD</name>
<evidence type="ECO:0000313" key="1">
    <source>
        <dbReference type="EMBL" id="ANN69168.1"/>
    </source>
</evidence>
<organism evidence="1 2">
    <name type="scientific">Bordetella bronchialis</name>
    <dbReference type="NCBI Taxonomy" id="463025"/>
    <lineage>
        <taxon>Bacteria</taxon>
        <taxon>Pseudomonadati</taxon>
        <taxon>Pseudomonadota</taxon>
        <taxon>Betaproteobacteria</taxon>
        <taxon>Burkholderiales</taxon>
        <taxon>Alcaligenaceae</taxon>
        <taxon>Bordetella</taxon>
    </lineage>
</organism>
<keyword evidence="2" id="KW-1185">Reference proteome</keyword>
<proteinExistence type="predicted"/>
<gene>
    <name evidence="1" type="ORF">BAU06_25245</name>
</gene>
<dbReference type="RefSeq" id="WP_066357210.1">
    <property type="nucleotide sequence ID" value="NZ_CBCSFJ010000041.1"/>
</dbReference>
<sequence>MSMNTDLAGRLRNTPLPRSHGLLPLFEAVVNSIQAVAASGLQPADGEIVVDILRVPQQPMLLDAQGRRGAPPQEPIMGFKVRDNGCGFDDANLQSFQTLDSAFKAAEGCRGVGRLLWLKAFDSVRVVSDFYGTSNVLLRRAFSFTVAKGVDGVTLADAPSGVNGRQTEVCLQGFRKEYRDRAPKTARTIANDLFEHCLWYFVRDGGAPRIKVLDQDEAISLDDVYEQYMFSSAQRQSLTIKGHAFEVTHLKLKAAETREPFIAWCAAGKVVKKESIVGKIAGLHGRIVEDGGAFVYACYMTSPFLDQHVRAERIGLDIDEISADLFEATDLGLADIRSAVLESSKSFLAHYLKESRVAGRERVDRFVAQRAPRYRPILGRIDDEKLSVDPSISDKDLDLFLHKQLSEIEGSLLAEGHSIMNFGADETPETYLKRLNEYLSKADDIKKSDLASYVFHRKIILDILQQAVQRRDDGRYAREELIHDVIMPMRKTSNDVLFDSANLWLIDERLAFHDFLASDRPLSTLPIVRVGQAKEPDLVALNVFDEPSLFSEGQRLPLASLVVVEIKRPMRNDAAMGEEKDPIEQALGYLDRIRKGQAQTATGRPIPRSEEIPGFCYIICDITPSVERRCKMAQLKATSDCQGYFGYNDNYRAYIEVLSYDRLLNGARERNRAFFDKLGLPTN</sequence>
<dbReference type="Proteomes" id="UP000091897">
    <property type="component" value="Chromosome"/>
</dbReference>
<reference evidence="1 2" key="1">
    <citation type="submission" date="2016-06" db="EMBL/GenBank/DDBJ databases">
        <title>Complete genome sequences of Bordetella bronchialis and Bordetella flabilis.</title>
        <authorList>
            <person name="LiPuma J.J."/>
            <person name="Spilker T."/>
        </authorList>
    </citation>
    <scope>NUCLEOTIDE SEQUENCE [LARGE SCALE GENOMIC DNA]</scope>
    <source>
        <strain evidence="1 2">AU3182</strain>
    </source>
</reference>
<dbReference type="EMBL" id="CP016170">
    <property type="protein sequence ID" value="ANN69168.1"/>
    <property type="molecule type" value="Genomic_DNA"/>
</dbReference>